<dbReference type="AlphaFoldDB" id="A0A0G4HRJ1"/>
<dbReference type="EMBL" id="CDMZ01003588">
    <property type="protein sequence ID" value="CEM46901.1"/>
    <property type="molecule type" value="Genomic_DNA"/>
</dbReference>
<evidence type="ECO:0000313" key="2">
    <source>
        <dbReference type="EMBL" id="CEM46901.1"/>
    </source>
</evidence>
<organism evidence="2">
    <name type="scientific">Chromera velia CCMP2878</name>
    <dbReference type="NCBI Taxonomy" id="1169474"/>
    <lineage>
        <taxon>Eukaryota</taxon>
        <taxon>Sar</taxon>
        <taxon>Alveolata</taxon>
        <taxon>Colpodellida</taxon>
        <taxon>Chromeraceae</taxon>
        <taxon>Chromera</taxon>
    </lineage>
</organism>
<dbReference type="VEuPathDB" id="CryptoDB:Cvel_1276"/>
<reference evidence="2" key="1">
    <citation type="submission" date="2014-11" db="EMBL/GenBank/DDBJ databases">
        <authorList>
            <person name="Otto D Thomas"/>
            <person name="Naeem Raeece"/>
        </authorList>
    </citation>
    <scope>NUCLEOTIDE SEQUENCE</scope>
</reference>
<feature type="chain" id="PRO_5005191690" evidence="1">
    <location>
        <begin position="24"/>
        <end position="773"/>
    </location>
</feature>
<keyword evidence="1" id="KW-0732">Signal</keyword>
<sequence length="773" mass="82978">MKKIGSLLFVWSCALQVSHLVWSVAGLSDSLSGFKSLPDLKSFGSFPFGSGKKEKKGICGDGVTDLTTEECDSGDKNGEPGNICTADCLLTEDAKCGDIVITSLEELEALQGCGSVGLLQFNLTEEVDVVLPNLLYATNDIKGLSGGVNLATSLDFPSLILADNLDFDDESSELLSLSARNLEKLGELELTDVPKLQSVHFPKVEVIDNDIELERLPELRKIDFSSLVWLEENLEIIDVPNIEAVEFPSLFGTADIRLKELPSLIEADFPSLFVSKGFELEVLPNLPKLRAPALTIATNDPVTGWDLLAPLGPSNSLQLVLCSLPAFDLSRAVEACEGSCTAVGGGSSECSTFFKEKGGDVKEKGGLGGLLGDGKFDLGGLSGFAGKEGDGKGSEGLFKLDLSSLGKGKDEEGGAKGKKEKCPASPFVGPSGKKKEPVCGNGIVEVGEMCDGDAAFCSDSCTFLETAVCDFTDVELDRFIVNSTDSFEALLGCVVILGDVKLEEGAPEIFELPVLQEWFGRILYDSDEPVSLRILSFPSAWRPPDVTFSSFEVQPGVRTFEFLDAPCGIVIRDSIQLSDAPNFRGVNLPKLQFIVDITIDDSCNSDQKFDLSLPDLISIEEIRFDTCPGITAIDLPSLQTQENKLILRDNLHVETVSAPRTDGFASSGIEATGNPKLSLIDRSSQQFFTADFIDEGFVIEGSVPEGVRVLLCSLNLFQVNQILDNGRCDPTATPPCFIESALSEACIGKKGGTSEGEKKLFEDLFPSLDFFKG</sequence>
<feature type="signal peptide" evidence="1">
    <location>
        <begin position="1"/>
        <end position="23"/>
    </location>
</feature>
<accession>A0A0G4HRJ1</accession>
<dbReference type="PhylomeDB" id="A0A0G4HRJ1"/>
<name>A0A0G4HRJ1_9ALVE</name>
<protein>
    <submittedName>
        <fullName evidence="2">Uncharacterized protein</fullName>
    </submittedName>
</protein>
<evidence type="ECO:0000256" key="1">
    <source>
        <dbReference type="SAM" id="SignalP"/>
    </source>
</evidence>
<gene>
    <name evidence="2" type="ORF">Cvel_1276</name>
</gene>
<proteinExistence type="predicted"/>